<proteinExistence type="predicted"/>
<evidence type="ECO:0000313" key="1">
    <source>
        <dbReference type="EMBL" id="KAL3826403.1"/>
    </source>
</evidence>
<evidence type="ECO:0000313" key="2">
    <source>
        <dbReference type="Proteomes" id="UP001530377"/>
    </source>
</evidence>
<sequence length="205" mass="21489">MEYADKIIMLHPVVDNDDVRIIPFCVPLLEKSSFGIVGTVTVRGRSAVVWFGWGSIEEIIDDDDDDDGVGISSAVGCGMPSMGPLSLSMPPATSSTMRRGGTSASTVSSTLLLGGTSEDDMILGRRASERLARLVGWPIYVSCSICAGGAGMSSMASSSSAAAAGYEYDDITGQMRAAAMAEKEASRILLLERERLSSFSCLGGN</sequence>
<accession>A0ABD3SPK2</accession>
<dbReference type="EMBL" id="JALLPB020000022">
    <property type="protein sequence ID" value="KAL3826403.1"/>
    <property type="molecule type" value="Genomic_DNA"/>
</dbReference>
<comment type="caution">
    <text evidence="1">The sequence shown here is derived from an EMBL/GenBank/DDBJ whole genome shotgun (WGS) entry which is preliminary data.</text>
</comment>
<keyword evidence="2" id="KW-1185">Reference proteome</keyword>
<gene>
    <name evidence="1" type="ORF">ACHAXA_008611</name>
</gene>
<name>A0ABD3SPK2_9STRA</name>
<reference evidence="1 2" key="1">
    <citation type="submission" date="2024-10" db="EMBL/GenBank/DDBJ databases">
        <title>Updated reference genomes for cyclostephanoid diatoms.</title>
        <authorList>
            <person name="Roberts W.R."/>
            <person name="Alverson A.J."/>
        </authorList>
    </citation>
    <scope>NUCLEOTIDE SEQUENCE [LARGE SCALE GENOMIC DNA]</scope>
    <source>
        <strain evidence="1 2">AJA228-03</strain>
    </source>
</reference>
<organism evidence="1 2">
    <name type="scientific">Cyclostephanos tholiformis</name>
    <dbReference type="NCBI Taxonomy" id="382380"/>
    <lineage>
        <taxon>Eukaryota</taxon>
        <taxon>Sar</taxon>
        <taxon>Stramenopiles</taxon>
        <taxon>Ochrophyta</taxon>
        <taxon>Bacillariophyta</taxon>
        <taxon>Coscinodiscophyceae</taxon>
        <taxon>Thalassiosirophycidae</taxon>
        <taxon>Stephanodiscales</taxon>
        <taxon>Stephanodiscaceae</taxon>
        <taxon>Cyclostephanos</taxon>
    </lineage>
</organism>
<dbReference type="Pfam" id="PF16093">
    <property type="entry name" value="PAC4"/>
    <property type="match status" value="1"/>
</dbReference>
<dbReference type="AlphaFoldDB" id="A0ABD3SPK2"/>
<dbReference type="Proteomes" id="UP001530377">
    <property type="component" value="Unassembled WGS sequence"/>
</dbReference>
<protein>
    <submittedName>
        <fullName evidence="1">Uncharacterized protein</fullName>
    </submittedName>
</protein>
<dbReference type="InterPro" id="IPR032157">
    <property type="entry name" value="PAC4"/>
</dbReference>